<dbReference type="AlphaFoldDB" id="A0A0P8YAX0"/>
<evidence type="ECO:0000256" key="3">
    <source>
        <dbReference type="ARBA" id="ARBA00022737"/>
    </source>
</evidence>
<dbReference type="PROSITE" id="PS50943">
    <property type="entry name" value="HTH_CROC1"/>
    <property type="match status" value="1"/>
</dbReference>
<dbReference type="RefSeq" id="WP_054875366.1">
    <property type="nucleotide sequence ID" value="NZ_LKET01000032.1"/>
</dbReference>
<evidence type="ECO:0000313" key="8">
    <source>
        <dbReference type="EMBL" id="KPU44175.1"/>
    </source>
</evidence>
<comment type="caution">
    <text evidence="8">The sequence shown here is derived from an EMBL/GenBank/DDBJ whole genome shotgun (WGS) entry which is preliminary data.</text>
</comment>
<dbReference type="PATRIC" id="fig|36849.3.peg.2468"/>
<gene>
    <name evidence="8" type="primary">nprA</name>
    <name evidence="8" type="ORF">OXPF_23430</name>
</gene>
<evidence type="ECO:0000256" key="4">
    <source>
        <dbReference type="ARBA" id="ARBA00022803"/>
    </source>
</evidence>
<evidence type="ECO:0000256" key="1">
    <source>
        <dbReference type="ARBA" id="ARBA00004496"/>
    </source>
</evidence>
<dbReference type="Proteomes" id="UP000050326">
    <property type="component" value="Unassembled WGS sequence"/>
</dbReference>
<name>A0A0P8YAX0_9CLOT</name>
<evidence type="ECO:0000256" key="6">
    <source>
        <dbReference type="PROSITE-ProRule" id="PRU00339"/>
    </source>
</evidence>
<keyword evidence="9" id="KW-1185">Reference proteome</keyword>
<dbReference type="SUPFAM" id="SSF48452">
    <property type="entry name" value="TPR-like"/>
    <property type="match status" value="2"/>
</dbReference>
<dbReference type="Gene3D" id="1.25.40.10">
    <property type="entry name" value="Tetratricopeptide repeat domain"/>
    <property type="match status" value="1"/>
</dbReference>
<organism evidence="8 9">
    <name type="scientific">Oxobacter pfennigii</name>
    <dbReference type="NCBI Taxonomy" id="36849"/>
    <lineage>
        <taxon>Bacteria</taxon>
        <taxon>Bacillati</taxon>
        <taxon>Bacillota</taxon>
        <taxon>Clostridia</taxon>
        <taxon>Eubacteriales</taxon>
        <taxon>Clostridiaceae</taxon>
        <taxon>Oxobacter</taxon>
    </lineage>
</organism>
<keyword evidence="4 6" id="KW-0802">TPR repeat</keyword>
<feature type="domain" description="HTH cro/C1-type" evidence="7">
    <location>
        <begin position="10"/>
        <end position="63"/>
    </location>
</feature>
<comment type="similarity">
    <text evidence="5">Belongs to the Rap family.</text>
</comment>
<evidence type="ECO:0000259" key="7">
    <source>
        <dbReference type="PROSITE" id="PS50943"/>
    </source>
</evidence>
<dbReference type="SMART" id="SM00028">
    <property type="entry name" value="TPR"/>
    <property type="match status" value="6"/>
</dbReference>
<dbReference type="PANTHER" id="PTHR46630">
    <property type="entry name" value="TETRATRICOPEPTIDE REPEAT PROTEIN 29"/>
    <property type="match status" value="1"/>
</dbReference>
<sequence>MEILSLGEKIKQRRKELNMTLKDLAGEKVTPGQISLVESGKSKPSIDLLEYMAQKLKVSIDSLLETEEHQAEKLCEYYAKITDASLLAENYEQARESINKGMAYALQYDLEYYKGLNELYTGKIEFGYGNLETAQSMFITANETFFRTGKMRNVVETYIYLGMTTYELSYYNSALNFYKQAERILEENKIIDDDILMNIYFNISLCHSKLGNHSATIDYLLLTMEKLKQKNDKYQYGQSLLMLSISYKSLNRFEEAFLYANSAISVFKELNNQAFLARVETNMGGILSEIGNIEDSFRHLENAYKIKLDTNDNSIIRTILLMVDNHIKEKDYDKALNILLDLYEKYNDECYKEYRPSIYHYLYNLYSMIGDIKSAEFYLLDAVKYLQNMDMPLQLADTYIMLGEFYGKTGNSGEAINQISRGINIYKENGIILNKKI</sequence>
<feature type="repeat" description="TPR" evidence="6">
    <location>
        <begin position="396"/>
        <end position="429"/>
    </location>
</feature>
<keyword evidence="3" id="KW-0677">Repeat</keyword>
<dbReference type="InterPro" id="IPR051476">
    <property type="entry name" value="Bac_ResReg_Asp_Phosphatase"/>
</dbReference>
<reference evidence="8 9" key="1">
    <citation type="submission" date="2015-09" db="EMBL/GenBank/DDBJ databases">
        <title>Genome sequence of Oxobacter pfennigii DSM 3222.</title>
        <authorList>
            <person name="Poehlein A."/>
            <person name="Bengelsdorf F.R."/>
            <person name="Schiel-Bengelsdorf B."/>
            <person name="Duerre P."/>
            <person name="Daniel R."/>
        </authorList>
    </citation>
    <scope>NUCLEOTIDE SEQUENCE [LARGE SCALE GENOMIC DNA]</scope>
    <source>
        <strain evidence="8 9">DSM 3222</strain>
    </source>
</reference>
<feature type="repeat" description="TPR" evidence="6">
    <location>
        <begin position="155"/>
        <end position="188"/>
    </location>
</feature>
<dbReference type="SMART" id="SM00530">
    <property type="entry name" value="HTH_XRE"/>
    <property type="match status" value="1"/>
</dbReference>
<dbReference type="PANTHER" id="PTHR46630:SF1">
    <property type="entry name" value="TETRATRICOPEPTIDE REPEAT PROTEIN 29"/>
    <property type="match status" value="1"/>
</dbReference>
<dbReference type="Pfam" id="PF13181">
    <property type="entry name" value="TPR_8"/>
    <property type="match status" value="1"/>
</dbReference>
<dbReference type="CDD" id="cd00093">
    <property type="entry name" value="HTH_XRE"/>
    <property type="match status" value="1"/>
</dbReference>
<evidence type="ECO:0000313" key="9">
    <source>
        <dbReference type="Proteomes" id="UP000050326"/>
    </source>
</evidence>
<dbReference type="InterPro" id="IPR019734">
    <property type="entry name" value="TPR_rpt"/>
</dbReference>
<dbReference type="PROSITE" id="PS50005">
    <property type="entry name" value="TPR"/>
    <property type="match status" value="2"/>
</dbReference>
<comment type="subcellular location">
    <subcellularLocation>
        <location evidence="1">Cytoplasm</location>
    </subcellularLocation>
</comment>
<dbReference type="InterPro" id="IPR001387">
    <property type="entry name" value="Cro/C1-type_HTH"/>
</dbReference>
<dbReference type="Gene3D" id="1.10.260.40">
    <property type="entry name" value="lambda repressor-like DNA-binding domains"/>
    <property type="match status" value="1"/>
</dbReference>
<proteinExistence type="inferred from homology"/>
<evidence type="ECO:0000256" key="2">
    <source>
        <dbReference type="ARBA" id="ARBA00022490"/>
    </source>
</evidence>
<dbReference type="GO" id="GO:0003677">
    <property type="term" value="F:DNA binding"/>
    <property type="evidence" value="ECO:0007669"/>
    <property type="project" value="InterPro"/>
</dbReference>
<keyword evidence="2" id="KW-0963">Cytoplasm</keyword>
<evidence type="ECO:0000256" key="5">
    <source>
        <dbReference type="ARBA" id="ARBA00038253"/>
    </source>
</evidence>
<dbReference type="EMBL" id="LKET01000032">
    <property type="protein sequence ID" value="KPU44175.1"/>
    <property type="molecule type" value="Genomic_DNA"/>
</dbReference>
<accession>A0A0P8YAX0</accession>
<protein>
    <submittedName>
        <fullName evidence="8">Transcriptional activator NprA</fullName>
    </submittedName>
</protein>
<dbReference type="InterPro" id="IPR010982">
    <property type="entry name" value="Lambda_DNA-bd_dom_sf"/>
</dbReference>
<dbReference type="InterPro" id="IPR011990">
    <property type="entry name" value="TPR-like_helical_dom_sf"/>
</dbReference>
<dbReference type="Pfam" id="PF01381">
    <property type="entry name" value="HTH_3"/>
    <property type="match status" value="1"/>
</dbReference>
<dbReference type="SUPFAM" id="SSF47413">
    <property type="entry name" value="lambda repressor-like DNA-binding domains"/>
    <property type="match status" value="1"/>
</dbReference>
<dbReference type="GO" id="GO:0005737">
    <property type="term" value="C:cytoplasm"/>
    <property type="evidence" value="ECO:0007669"/>
    <property type="project" value="UniProtKB-SubCell"/>
</dbReference>
<dbReference type="STRING" id="36849.OXPF_23430"/>
<dbReference type="OrthoDB" id="2986817at2"/>